<dbReference type="InterPro" id="IPR012347">
    <property type="entry name" value="Ferritin-like"/>
</dbReference>
<proteinExistence type="predicted"/>
<gene>
    <name evidence="1" type="ORF">S12H4_03238</name>
</gene>
<dbReference type="EMBL" id="BARW01000889">
    <property type="protein sequence ID" value="GAI70660.1"/>
    <property type="molecule type" value="Genomic_DNA"/>
</dbReference>
<accession>X1S5E2</accession>
<evidence type="ECO:0008006" key="2">
    <source>
        <dbReference type="Google" id="ProtNLM"/>
    </source>
</evidence>
<reference evidence="1" key="1">
    <citation type="journal article" date="2014" name="Front. Microbiol.">
        <title>High frequency of phylogenetically diverse reductive dehalogenase-homologous genes in deep subseafloor sedimentary metagenomes.</title>
        <authorList>
            <person name="Kawai M."/>
            <person name="Futagami T."/>
            <person name="Toyoda A."/>
            <person name="Takaki Y."/>
            <person name="Nishi S."/>
            <person name="Hori S."/>
            <person name="Arai W."/>
            <person name="Tsubouchi T."/>
            <person name="Morono Y."/>
            <person name="Uchiyama I."/>
            <person name="Ito T."/>
            <person name="Fujiyama A."/>
            <person name="Inagaki F."/>
            <person name="Takami H."/>
        </authorList>
    </citation>
    <scope>NUCLEOTIDE SEQUENCE</scope>
    <source>
        <strain evidence="1">Expedition CK06-06</strain>
    </source>
</reference>
<dbReference type="AlphaFoldDB" id="X1S5E2"/>
<comment type="caution">
    <text evidence="1">The sequence shown here is derived from an EMBL/GenBank/DDBJ whole genome shotgun (WGS) entry which is preliminary data.</text>
</comment>
<dbReference type="Gene3D" id="1.20.1260.10">
    <property type="match status" value="1"/>
</dbReference>
<feature type="non-terminal residue" evidence="1">
    <location>
        <position position="1"/>
    </location>
</feature>
<dbReference type="InterPro" id="IPR009078">
    <property type="entry name" value="Ferritin-like_SF"/>
</dbReference>
<protein>
    <recommendedName>
        <fullName evidence="2">Ferritin/DPS protein domain-containing protein</fullName>
    </recommendedName>
</protein>
<organism evidence="1">
    <name type="scientific">marine sediment metagenome</name>
    <dbReference type="NCBI Taxonomy" id="412755"/>
    <lineage>
        <taxon>unclassified sequences</taxon>
        <taxon>metagenomes</taxon>
        <taxon>ecological metagenomes</taxon>
    </lineage>
</organism>
<dbReference type="SUPFAM" id="SSF47240">
    <property type="entry name" value="Ferritin-like"/>
    <property type="match status" value="1"/>
</dbReference>
<name>X1S5E2_9ZZZZ</name>
<evidence type="ECO:0000313" key="1">
    <source>
        <dbReference type="EMBL" id="GAI70660.1"/>
    </source>
</evidence>
<sequence>RIGPTAKLTGSETIKEILDIAINSEKDSVVFYLNLKGLVPVKAGRDKVEEIIIEELSHITTLLRKLKDL</sequence>